<dbReference type="PANTHER" id="PTHR24347">
    <property type="entry name" value="SERINE/THREONINE-PROTEIN KINASE"/>
    <property type="match status" value="1"/>
</dbReference>
<evidence type="ECO:0000313" key="1">
    <source>
        <dbReference type="EMBL" id="KZS89821.1"/>
    </source>
</evidence>
<gene>
    <name evidence="1" type="ORF">SISNIDRAFT_551963</name>
</gene>
<dbReference type="Gene3D" id="3.30.200.20">
    <property type="entry name" value="Phosphorylase Kinase, domain 1"/>
    <property type="match status" value="1"/>
</dbReference>
<dbReference type="InterPro" id="IPR011009">
    <property type="entry name" value="Kinase-like_dom_sf"/>
</dbReference>
<dbReference type="EMBL" id="KV419425">
    <property type="protein sequence ID" value="KZS89821.1"/>
    <property type="molecule type" value="Genomic_DNA"/>
</dbReference>
<organism evidence="1 2">
    <name type="scientific">Sistotremastrum niveocremeum HHB9708</name>
    <dbReference type="NCBI Taxonomy" id="1314777"/>
    <lineage>
        <taxon>Eukaryota</taxon>
        <taxon>Fungi</taxon>
        <taxon>Dikarya</taxon>
        <taxon>Basidiomycota</taxon>
        <taxon>Agaricomycotina</taxon>
        <taxon>Agaricomycetes</taxon>
        <taxon>Sistotremastrales</taxon>
        <taxon>Sistotremastraceae</taxon>
        <taxon>Sertulicium</taxon>
        <taxon>Sertulicium niveocremeum</taxon>
    </lineage>
</organism>
<reference evidence="1 2" key="1">
    <citation type="journal article" date="2016" name="Mol. Biol. Evol.">
        <title>Comparative Genomics of Early-Diverging Mushroom-Forming Fungi Provides Insights into the Origins of Lignocellulose Decay Capabilities.</title>
        <authorList>
            <person name="Nagy L.G."/>
            <person name="Riley R."/>
            <person name="Tritt A."/>
            <person name="Adam C."/>
            <person name="Daum C."/>
            <person name="Floudas D."/>
            <person name="Sun H."/>
            <person name="Yadav J.S."/>
            <person name="Pangilinan J."/>
            <person name="Larsson K.H."/>
            <person name="Matsuura K."/>
            <person name="Barry K."/>
            <person name="Labutti K."/>
            <person name="Kuo R."/>
            <person name="Ohm R.A."/>
            <person name="Bhattacharya S.S."/>
            <person name="Shirouzu T."/>
            <person name="Yoshinaga Y."/>
            <person name="Martin F.M."/>
            <person name="Grigoriev I.V."/>
            <person name="Hibbett D.S."/>
        </authorList>
    </citation>
    <scope>NUCLEOTIDE SEQUENCE [LARGE SCALE GENOMIC DNA]</scope>
    <source>
        <strain evidence="1 2">HHB9708</strain>
    </source>
</reference>
<keyword evidence="2" id="KW-1185">Reference proteome</keyword>
<name>A0A164QNL4_9AGAM</name>
<dbReference type="OrthoDB" id="5987198at2759"/>
<dbReference type="Proteomes" id="UP000076722">
    <property type="component" value="Unassembled WGS sequence"/>
</dbReference>
<dbReference type="AlphaFoldDB" id="A0A164QNL4"/>
<sequence>MGPATNIDDTPYIPDVSGLRELTRSEKRWASYHGWLRSLGYELRQRYQPDWSPSWLKTKYRIGESEDSIRQQIRGKIMDAKKKDGTLVAMKLVPTSTKEIVIWRYLSSPELRKDSRNHCVPLFDVHPLPDTDDEVLAVMPLLLYYDALPFETPGEVMRCVYTFLEGLAFMHDHHVAHLDIDVVNSMMDPGSALFPRGFHPANSIYYVPNPSSPKIRLAPPYTCRTLASVKFYYVDFGESVQFPSFEAREQISGAVGHSLDVPEFKSESSYDPFMLDVRTLGDMLKAFPDSYQGLECLNPLIEAMRQDEPTDRPTSSEALAMLRSIITKQNVDYLSSFLRQKVKTMTIYPHEYQSHQLDIRILRRPPIYPEISGIHFDPLPPPGRFSTFPRRDGPAITDGWLRSLGYELRQRYQPDWSPSWLKTKYRIVESEDSVRPQVRGKIMDAKKKDSTVVAMKLVPTYTKEIVIWQYLSLPELRKDSRNYCVPLFDVHPLPDTDDEVLAVMPLLLYYDALPFETPGEVMRCVYTFLEGLAFMHDHNVTHLDIHVVISMMDTGSALFLRGFHPASSIHYVPNPSSPKIRLAPPYTCRTLASVRFYYVDFGESIQFPSFEAREHISGAVGHSLDVPEFKSESSYDPFMLDVRALGDMLKAFPDSYMGLESLNPLIDAMRQDEPTDRPTSSEALVMLRSIITEQNAVDLSSFLRPKVKMKKIYPHEYQLHQLDVRTLRRPPIYPEISGIHFDPLPPPGRMSRIWQRVVLMFAQLYP</sequence>
<protein>
    <recommendedName>
        <fullName evidence="3">Protein kinase domain-containing protein</fullName>
    </recommendedName>
</protein>
<dbReference type="SUPFAM" id="SSF56112">
    <property type="entry name" value="Protein kinase-like (PK-like)"/>
    <property type="match status" value="2"/>
</dbReference>
<dbReference type="Gene3D" id="1.10.510.10">
    <property type="entry name" value="Transferase(Phosphotransferase) domain 1"/>
    <property type="match status" value="1"/>
</dbReference>
<dbReference type="STRING" id="1314777.A0A164QNL4"/>
<proteinExistence type="predicted"/>
<accession>A0A164QNL4</accession>
<evidence type="ECO:0008006" key="3">
    <source>
        <dbReference type="Google" id="ProtNLM"/>
    </source>
</evidence>
<evidence type="ECO:0000313" key="2">
    <source>
        <dbReference type="Proteomes" id="UP000076722"/>
    </source>
</evidence>